<evidence type="ECO:0000256" key="1">
    <source>
        <dbReference type="SAM" id="Coils"/>
    </source>
</evidence>
<keyword evidence="1" id="KW-0175">Coiled coil</keyword>
<evidence type="ECO:0000313" key="2">
    <source>
        <dbReference type="EMBL" id="QHU15474.1"/>
    </source>
</evidence>
<dbReference type="EMBL" id="MN740860">
    <property type="protein sequence ID" value="QHU15474.1"/>
    <property type="molecule type" value="Genomic_DNA"/>
</dbReference>
<protein>
    <submittedName>
        <fullName evidence="2">Uncharacterized protein</fullName>
    </submittedName>
</protein>
<dbReference type="AlphaFoldDB" id="A0A6C0KGS0"/>
<name>A0A6C0KGS0_9ZZZZ</name>
<proteinExistence type="predicted"/>
<organism evidence="2">
    <name type="scientific">viral metagenome</name>
    <dbReference type="NCBI Taxonomy" id="1070528"/>
    <lineage>
        <taxon>unclassified sequences</taxon>
        <taxon>metagenomes</taxon>
        <taxon>organismal metagenomes</taxon>
    </lineage>
</organism>
<feature type="coiled-coil region" evidence="1">
    <location>
        <begin position="119"/>
        <end position="175"/>
    </location>
</feature>
<sequence length="225" mass="26006">MNPSPNRNIPAAIPVQERYIPTEPPYHSEAWRQSNVVLTKLWYVVDSDDLLQRKIKAQLQPLLGLHRDAITEVKAALQTRKQPHELIPNELSTVRHELSKVYGKLNEARSLNSDMKIKLDDQTKTVFELRTEKDKLESKLESKYATDVVSLSDKLKESTEKFKALRENFEKLSEQADASRLVQRTSTNTLCCQVEDLKKQNKFLTDALNPADKQMELRSSKRTRF</sequence>
<accession>A0A6C0KGS0</accession>
<reference evidence="2" key="1">
    <citation type="journal article" date="2020" name="Nature">
        <title>Giant virus diversity and host interactions through global metagenomics.</title>
        <authorList>
            <person name="Schulz F."/>
            <person name="Roux S."/>
            <person name="Paez-Espino D."/>
            <person name="Jungbluth S."/>
            <person name="Walsh D.A."/>
            <person name="Denef V.J."/>
            <person name="McMahon K.D."/>
            <person name="Konstantinidis K.T."/>
            <person name="Eloe-Fadrosh E.A."/>
            <person name="Kyrpides N.C."/>
            <person name="Woyke T."/>
        </authorList>
    </citation>
    <scope>NUCLEOTIDE SEQUENCE</scope>
    <source>
        <strain evidence="2">GVMAG-S-1103017-68</strain>
    </source>
</reference>